<evidence type="ECO:0000256" key="5">
    <source>
        <dbReference type="PROSITE-ProRule" id="PRU10141"/>
    </source>
</evidence>
<organism evidence="8 9">
    <name type="scientific">Parasponia andersonii</name>
    <name type="common">Sponia andersonii</name>
    <dbReference type="NCBI Taxonomy" id="3476"/>
    <lineage>
        <taxon>Eukaryota</taxon>
        <taxon>Viridiplantae</taxon>
        <taxon>Streptophyta</taxon>
        <taxon>Embryophyta</taxon>
        <taxon>Tracheophyta</taxon>
        <taxon>Spermatophyta</taxon>
        <taxon>Magnoliopsida</taxon>
        <taxon>eudicotyledons</taxon>
        <taxon>Gunneridae</taxon>
        <taxon>Pentapetalae</taxon>
        <taxon>rosids</taxon>
        <taxon>fabids</taxon>
        <taxon>Rosales</taxon>
        <taxon>Cannabaceae</taxon>
        <taxon>Parasponia</taxon>
    </lineage>
</organism>
<sequence>MGSIISTNRREVPTSRFEQQVADLEREVLKQKELRITYRRRMERTQDYLRHCLQIAQENGFLDLIIQNKDAHAPAPPTPQMPTPMHPHSELAALIDTAKLNGWYIAPDEIELQERIGQGSTANIHRGTWRGSDVAVKCIKPDFFTTSNEKGVTFFAQEVETLARQRHRFVLQLMGACLDPPNCAWAVTEFLSTTLEEWLHGPGKRPKQMANMVRGVGLRPLPPLGQRLAKALEIAQAMQYLHDQRPKVVHRDLKPSNIFLDDALHVRVADFGLARFLNDKEMALSGTYVYMAPEVIKCEPYNEKCDVYSFGIILNELITGEYPYIEKDYGPAKIAMEVVEDNLRPRLPEYDGQLGELIDLICVLWHEDAAKRPSFAAITCILRRIQKTMLEIVDFVDVVTKCN</sequence>
<protein>
    <submittedName>
        <fullName evidence="8">Serine/threonine protein kinase</fullName>
    </submittedName>
</protein>
<dbReference type="Gene3D" id="3.30.200.20">
    <property type="entry name" value="Phosphorylase Kinase, domain 1"/>
    <property type="match status" value="1"/>
</dbReference>
<dbReference type="EMBL" id="JXTB01000043">
    <property type="protein sequence ID" value="PON71748.1"/>
    <property type="molecule type" value="Genomic_DNA"/>
</dbReference>
<dbReference type="SMART" id="SM00220">
    <property type="entry name" value="S_TKc"/>
    <property type="match status" value="1"/>
</dbReference>
<dbReference type="PANTHER" id="PTHR44329:SF11">
    <property type="entry name" value="OS09G0443600 PROTEIN"/>
    <property type="match status" value="1"/>
</dbReference>
<dbReference type="SUPFAM" id="SSF56112">
    <property type="entry name" value="Protein kinase-like (PK-like)"/>
    <property type="match status" value="1"/>
</dbReference>
<accession>A0A2P5DEN2</accession>
<gene>
    <name evidence="8" type="ORF">PanWU01x14_072030</name>
</gene>
<keyword evidence="1" id="KW-0808">Transferase</keyword>
<evidence type="ECO:0000313" key="8">
    <source>
        <dbReference type="EMBL" id="PON71748.1"/>
    </source>
</evidence>
<dbReference type="AlphaFoldDB" id="A0A2P5DEN2"/>
<evidence type="ECO:0000256" key="4">
    <source>
        <dbReference type="ARBA" id="ARBA00022840"/>
    </source>
</evidence>
<dbReference type="STRING" id="3476.A0A2P5DEN2"/>
<evidence type="ECO:0000256" key="1">
    <source>
        <dbReference type="ARBA" id="ARBA00022679"/>
    </source>
</evidence>
<name>A0A2P5DEN2_PARAD</name>
<dbReference type="InterPro" id="IPR051681">
    <property type="entry name" value="Ser/Thr_Kinases-Pseudokinases"/>
</dbReference>
<dbReference type="InterPro" id="IPR011009">
    <property type="entry name" value="Kinase-like_dom_sf"/>
</dbReference>
<dbReference type="InterPro" id="IPR017441">
    <property type="entry name" value="Protein_kinase_ATP_BS"/>
</dbReference>
<evidence type="ECO:0000259" key="7">
    <source>
        <dbReference type="PROSITE" id="PS50011"/>
    </source>
</evidence>
<dbReference type="PROSITE" id="PS00107">
    <property type="entry name" value="PROTEIN_KINASE_ATP"/>
    <property type="match status" value="1"/>
</dbReference>
<comment type="caution">
    <text evidence="8">The sequence shown here is derived from an EMBL/GenBank/DDBJ whole genome shotgun (WGS) entry which is preliminary data.</text>
</comment>
<dbReference type="Proteomes" id="UP000237105">
    <property type="component" value="Unassembled WGS sequence"/>
</dbReference>
<evidence type="ECO:0000256" key="3">
    <source>
        <dbReference type="ARBA" id="ARBA00022777"/>
    </source>
</evidence>
<evidence type="ECO:0000256" key="2">
    <source>
        <dbReference type="ARBA" id="ARBA00022741"/>
    </source>
</evidence>
<keyword evidence="6 8" id="KW-0723">Serine/threonine-protein kinase</keyword>
<dbReference type="InterPro" id="IPR008271">
    <property type="entry name" value="Ser/Thr_kinase_AS"/>
</dbReference>
<evidence type="ECO:0000313" key="9">
    <source>
        <dbReference type="Proteomes" id="UP000237105"/>
    </source>
</evidence>
<dbReference type="GO" id="GO:0005524">
    <property type="term" value="F:ATP binding"/>
    <property type="evidence" value="ECO:0007669"/>
    <property type="project" value="UniProtKB-UniRule"/>
</dbReference>
<dbReference type="PROSITE" id="PS50011">
    <property type="entry name" value="PROTEIN_KINASE_DOM"/>
    <property type="match status" value="1"/>
</dbReference>
<dbReference type="OrthoDB" id="10261027at2759"/>
<dbReference type="InterPro" id="IPR000719">
    <property type="entry name" value="Prot_kinase_dom"/>
</dbReference>
<dbReference type="CDD" id="cd13999">
    <property type="entry name" value="STKc_MAP3K-like"/>
    <property type="match status" value="1"/>
</dbReference>
<comment type="similarity">
    <text evidence="6">Belongs to the protein kinase superfamily.</text>
</comment>
<feature type="domain" description="Protein kinase" evidence="7">
    <location>
        <begin position="110"/>
        <end position="389"/>
    </location>
</feature>
<dbReference type="GO" id="GO:0004674">
    <property type="term" value="F:protein serine/threonine kinase activity"/>
    <property type="evidence" value="ECO:0007669"/>
    <property type="project" value="UniProtKB-KW"/>
</dbReference>
<dbReference type="Gene3D" id="1.10.510.10">
    <property type="entry name" value="Transferase(Phosphotransferase) domain 1"/>
    <property type="match status" value="1"/>
</dbReference>
<keyword evidence="9" id="KW-1185">Reference proteome</keyword>
<evidence type="ECO:0000256" key="6">
    <source>
        <dbReference type="RuleBase" id="RU000304"/>
    </source>
</evidence>
<reference evidence="9" key="1">
    <citation type="submission" date="2016-06" db="EMBL/GenBank/DDBJ databases">
        <title>Parallel loss of symbiosis genes in relatives of nitrogen-fixing non-legume Parasponia.</title>
        <authorList>
            <person name="Van Velzen R."/>
            <person name="Holmer R."/>
            <person name="Bu F."/>
            <person name="Rutten L."/>
            <person name="Van Zeijl A."/>
            <person name="Liu W."/>
            <person name="Santuari L."/>
            <person name="Cao Q."/>
            <person name="Sharma T."/>
            <person name="Shen D."/>
            <person name="Roswanjaya Y."/>
            <person name="Wardhani T."/>
            <person name="Kalhor M.S."/>
            <person name="Jansen J."/>
            <person name="Van den Hoogen J."/>
            <person name="Gungor B."/>
            <person name="Hartog M."/>
            <person name="Hontelez J."/>
            <person name="Verver J."/>
            <person name="Yang W.-C."/>
            <person name="Schijlen E."/>
            <person name="Repin R."/>
            <person name="Schilthuizen M."/>
            <person name="Schranz E."/>
            <person name="Heidstra R."/>
            <person name="Miyata K."/>
            <person name="Fedorova E."/>
            <person name="Kohlen W."/>
            <person name="Bisseling T."/>
            <person name="Smit S."/>
            <person name="Geurts R."/>
        </authorList>
    </citation>
    <scope>NUCLEOTIDE SEQUENCE [LARGE SCALE GENOMIC DNA]</scope>
    <source>
        <strain evidence="9">cv. WU1-14</strain>
    </source>
</reference>
<dbReference type="PROSITE" id="PS00108">
    <property type="entry name" value="PROTEIN_KINASE_ST"/>
    <property type="match status" value="1"/>
</dbReference>
<keyword evidence="2 5" id="KW-0547">Nucleotide-binding</keyword>
<proteinExistence type="inferred from homology"/>
<dbReference type="PANTHER" id="PTHR44329">
    <property type="entry name" value="SERINE/THREONINE-PROTEIN KINASE TNNI3K-RELATED"/>
    <property type="match status" value="1"/>
</dbReference>
<keyword evidence="4 5" id="KW-0067">ATP-binding</keyword>
<feature type="binding site" evidence="5">
    <location>
        <position position="137"/>
    </location>
    <ligand>
        <name>ATP</name>
        <dbReference type="ChEBI" id="CHEBI:30616"/>
    </ligand>
</feature>
<dbReference type="Pfam" id="PF00069">
    <property type="entry name" value="Pkinase"/>
    <property type="match status" value="1"/>
</dbReference>
<keyword evidence="3 8" id="KW-0418">Kinase</keyword>